<dbReference type="InterPro" id="IPR004073">
    <property type="entry name" value="GPCR_3_vmron_rcpt_2"/>
</dbReference>
<dbReference type="Pfam" id="PF00003">
    <property type="entry name" value="7tm_3"/>
    <property type="match status" value="1"/>
</dbReference>
<evidence type="ECO:0000256" key="7">
    <source>
        <dbReference type="ARBA" id="ARBA00023040"/>
    </source>
</evidence>
<sequence>MVPNETYQYLGLLQLLQHFQWMWVGLFAMSDDSGEHFIKEMEPLLSKHGFCAAFADTIINQGGWNTFDNVIDLFSKFHAALIDSTVNTIILYGETTTIIPLTTFLHLGNHELLENTSFRWVWVMTAQIDFALTGLQRTWGLEFFQGTIFFSIHSQELPAFQIFLRNIKPDQTKGDGFLQDFWEQAFVCSLPNPKETSMVDGTCTGEERMESLPGPFFEMHMTGHSYSIYNAVYAIAHALHALYLSHSNRKSIMGGGKRDGLWDLQPWQLHPFLQHVSFNNSAGESVSFNDDKEVEGGFDVMNLVIFPNRSYSRVKIGKVDPDALEGKELIIAEDRILWHSRFNQVVPISLCNDYCPPGSQKRKKEGKKFCCYDCVLCPDGKIANQKDMEDCIKCPEDQYPSKDQDQCILKTVTFLSYEEPLGISLASLAVSFFLITVLVLGIFVKCIDTPIVKANNRNITYALLISLTFCFLSSLLFLGQPTNVTCYLRQSAFGIIFSVAVSCVLAKTVTVVVAFMATKPGSSMRKWMGKRLAYSIISFCFLVQATICMLWLGTSPPFPDLDMQSMATEIVAGCNEGSALMFYSVLGYLGLLSLITLTVAFLARKLPDSFNEAKFITFSMLMFCNVWMSFVPTYLSTKGKSMVAVEIFSILASSAGLLCCIFFPKCYIIILRPELNKREQLMWRKK</sequence>
<dbReference type="GeneID" id="129340220"/>
<feature type="domain" description="G-protein coupled receptors family 3 profile" evidence="13">
    <location>
        <begin position="421"/>
        <end position="685"/>
    </location>
</feature>
<dbReference type="Gene3D" id="2.10.50.30">
    <property type="entry name" value="GPCR, family 3, nine cysteines domain"/>
    <property type="match status" value="1"/>
</dbReference>
<dbReference type="Proteomes" id="UP001190640">
    <property type="component" value="Chromosome 12"/>
</dbReference>
<dbReference type="GO" id="GO:0005886">
    <property type="term" value="C:plasma membrane"/>
    <property type="evidence" value="ECO:0007669"/>
    <property type="project" value="UniProtKB-SubCell"/>
</dbReference>
<dbReference type="InterPro" id="IPR017979">
    <property type="entry name" value="GPCR_3_CS"/>
</dbReference>
<protein>
    <submittedName>
        <fullName evidence="15">Vomeronasal type-2 receptor 26-like</fullName>
    </submittedName>
</protein>
<evidence type="ECO:0000256" key="4">
    <source>
        <dbReference type="ARBA" id="ARBA00022692"/>
    </source>
</evidence>
<dbReference type="CDD" id="cd15283">
    <property type="entry name" value="7tmC_V2R_pheromone"/>
    <property type="match status" value="1"/>
</dbReference>
<evidence type="ECO:0000313" key="14">
    <source>
        <dbReference type="Proteomes" id="UP001190640"/>
    </source>
</evidence>
<dbReference type="InterPro" id="IPR028082">
    <property type="entry name" value="Peripla_BP_I"/>
</dbReference>
<organism evidence="14 15">
    <name type="scientific">Eublepharis macularius</name>
    <name type="common">Leopard gecko</name>
    <name type="synonym">Cyrtodactylus macularius</name>
    <dbReference type="NCBI Taxonomy" id="481883"/>
    <lineage>
        <taxon>Eukaryota</taxon>
        <taxon>Metazoa</taxon>
        <taxon>Chordata</taxon>
        <taxon>Craniata</taxon>
        <taxon>Vertebrata</taxon>
        <taxon>Euteleostomi</taxon>
        <taxon>Lepidosauria</taxon>
        <taxon>Squamata</taxon>
        <taxon>Bifurcata</taxon>
        <taxon>Gekkota</taxon>
        <taxon>Eublepharidae</taxon>
        <taxon>Eublepharinae</taxon>
        <taxon>Eublepharis</taxon>
    </lineage>
</organism>
<keyword evidence="14" id="KW-1185">Reference proteome</keyword>
<dbReference type="Pfam" id="PF01094">
    <property type="entry name" value="ANF_receptor"/>
    <property type="match status" value="1"/>
</dbReference>
<gene>
    <name evidence="15" type="primary">LOC129340220</name>
</gene>
<dbReference type="InterPro" id="IPR011500">
    <property type="entry name" value="GPCR_3_9-Cys_dom"/>
</dbReference>
<comment type="subcellular location">
    <subcellularLocation>
        <location evidence="1">Cell membrane</location>
        <topology evidence="1">Multi-pass membrane protein</topology>
    </subcellularLocation>
</comment>
<evidence type="ECO:0000256" key="11">
    <source>
        <dbReference type="ARBA" id="ARBA00023224"/>
    </source>
</evidence>
<feature type="transmembrane region" description="Helical" evidence="12">
    <location>
        <begin position="459"/>
        <end position="479"/>
    </location>
</feature>
<dbReference type="KEGG" id="emc:129340220"/>
<feature type="transmembrane region" description="Helical" evidence="12">
    <location>
        <begin position="532"/>
        <end position="553"/>
    </location>
</feature>
<keyword evidence="5" id="KW-0732">Signal</keyword>
<dbReference type="PANTHER" id="PTHR24061:SF599">
    <property type="entry name" value="G-PROTEIN COUPLED RECEPTORS FAMILY 3 PROFILE DOMAIN-CONTAINING PROTEIN"/>
    <property type="match status" value="1"/>
</dbReference>
<evidence type="ECO:0000256" key="3">
    <source>
        <dbReference type="ARBA" id="ARBA00022475"/>
    </source>
</evidence>
<reference evidence="15" key="1">
    <citation type="submission" date="2025-08" db="UniProtKB">
        <authorList>
            <consortium name="RefSeq"/>
        </authorList>
    </citation>
    <scope>IDENTIFICATION</scope>
    <source>
        <tissue evidence="15">Blood</tissue>
    </source>
</reference>
<dbReference type="FunFam" id="2.10.50.30:FF:000002">
    <property type="entry name" value="Vomeronasal 2 receptor, h1"/>
    <property type="match status" value="1"/>
</dbReference>
<keyword evidence="11" id="KW-0807">Transducer</keyword>
<keyword evidence="8 12" id="KW-0472">Membrane</keyword>
<keyword evidence="7" id="KW-0297">G-protein coupled receptor</keyword>
<keyword evidence="4 12" id="KW-0812">Transmembrane</keyword>
<dbReference type="InterPro" id="IPR000337">
    <property type="entry name" value="GPCR_3"/>
</dbReference>
<dbReference type="InterPro" id="IPR038550">
    <property type="entry name" value="GPCR_3_9-Cys_sf"/>
</dbReference>
<dbReference type="InterPro" id="IPR017978">
    <property type="entry name" value="GPCR_3_C"/>
</dbReference>
<evidence type="ECO:0000313" key="15">
    <source>
        <dbReference type="RefSeq" id="XP_054850848.1"/>
    </source>
</evidence>
<proteinExistence type="inferred from homology"/>
<feature type="transmembrane region" description="Helical" evidence="12">
    <location>
        <begin position="421"/>
        <end position="447"/>
    </location>
</feature>
<evidence type="ECO:0000256" key="8">
    <source>
        <dbReference type="ARBA" id="ARBA00023136"/>
    </source>
</evidence>
<feature type="transmembrane region" description="Helical" evidence="12">
    <location>
        <begin position="491"/>
        <end position="516"/>
    </location>
</feature>
<evidence type="ECO:0000256" key="1">
    <source>
        <dbReference type="ARBA" id="ARBA00004651"/>
    </source>
</evidence>
<name>A0AA97LCL0_EUBMA</name>
<dbReference type="PROSITE" id="PS50259">
    <property type="entry name" value="G_PROTEIN_RECEP_F3_4"/>
    <property type="match status" value="1"/>
</dbReference>
<feature type="transmembrane region" description="Helical" evidence="12">
    <location>
        <begin position="615"/>
        <end position="635"/>
    </location>
</feature>
<evidence type="ECO:0000256" key="9">
    <source>
        <dbReference type="ARBA" id="ARBA00023170"/>
    </source>
</evidence>
<dbReference type="AlphaFoldDB" id="A0AA97LCL0"/>
<evidence type="ECO:0000256" key="6">
    <source>
        <dbReference type="ARBA" id="ARBA00022989"/>
    </source>
</evidence>
<dbReference type="Pfam" id="PF07562">
    <property type="entry name" value="NCD3G"/>
    <property type="match status" value="1"/>
</dbReference>
<dbReference type="PROSITE" id="PS00981">
    <property type="entry name" value="G_PROTEIN_RECEP_F3_3"/>
    <property type="match status" value="1"/>
</dbReference>
<dbReference type="InterPro" id="IPR000068">
    <property type="entry name" value="GPCR_3_Ca_sens_rcpt-rel"/>
</dbReference>
<dbReference type="InterPro" id="IPR001828">
    <property type="entry name" value="ANF_lig-bd_rcpt"/>
</dbReference>
<evidence type="ECO:0000256" key="5">
    <source>
        <dbReference type="ARBA" id="ARBA00022729"/>
    </source>
</evidence>
<evidence type="ECO:0000256" key="2">
    <source>
        <dbReference type="ARBA" id="ARBA00007242"/>
    </source>
</evidence>
<dbReference type="PRINTS" id="PR01535">
    <property type="entry name" value="VOMERONASL2R"/>
</dbReference>
<comment type="similarity">
    <text evidence="2">Belongs to the G-protein coupled receptor 3 family.</text>
</comment>
<evidence type="ECO:0000256" key="12">
    <source>
        <dbReference type="SAM" id="Phobius"/>
    </source>
</evidence>
<dbReference type="PANTHER" id="PTHR24061">
    <property type="entry name" value="CALCIUM-SENSING RECEPTOR-RELATED"/>
    <property type="match status" value="1"/>
</dbReference>
<dbReference type="GO" id="GO:0004930">
    <property type="term" value="F:G protein-coupled receptor activity"/>
    <property type="evidence" value="ECO:0007669"/>
    <property type="project" value="UniProtKB-KW"/>
</dbReference>
<dbReference type="FunFam" id="3.40.50.2300:FF:000024">
    <property type="entry name" value="Vomeronasal 2, receptor 73"/>
    <property type="match status" value="1"/>
</dbReference>
<feature type="transmembrane region" description="Helical" evidence="12">
    <location>
        <begin position="580"/>
        <end position="603"/>
    </location>
</feature>
<keyword evidence="10" id="KW-0325">Glycoprotein</keyword>
<dbReference type="PRINTS" id="PR00248">
    <property type="entry name" value="GPCRMGR"/>
</dbReference>
<keyword evidence="9" id="KW-0675">Receptor</keyword>
<evidence type="ECO:0000256" key="10">
    <source>
        <dbReference type="ARBA" id="ARBA00023180"/>
    </source>
</evidence>
<accession>A0AA97LCL0</accession>
<dbReference type="SUPFAM" id="SSF53822">
    <property type="entry name" value="Periplasmic binding protein-like I"/>
    <property type="match status" value="1"/>
</dbReference>
<dbReference type="Gene3D" id="3.40.50.2300">
    <property type="match status" value="2"/>
</dbReference>
<feature type="transmembrane region" description="Helical" evidence="12">
    <location>
        <begin position="647"/>
        <end position="670"/>
    </location>
</feature>
<evidence type="ECO:0000259" key="13">
    <source>
        <dbReference type="PROSITE" id="PS50259"/>
    </source>
</evidence>
<keyword evidence="3" id="KW-1003">Cell membrane</keyword>
<keyword evidence="6 12" id="KW-1133">Transmembrane helix</keyword>
<dbReference type="RefSeq" id="XP_054850848.1">
    <property type="nucleotide sequence ID" value="XM_054994873.1"/>
</dbReference>